<evidence type="ECO:0000256" key="2">
    <source>
        <dbReference type="SAM" id="SignalP"/>
    </source>
</evidence>
<feature type="domain" description="Ig-like" evidence="3">
    <location>
        <begin position="110"/>
        <end position="177"/>
    </location>
</feature>
<feature type="chain" id="PRO_5003449190" description="Ig-like domain-containing protein" evidence="2">
    <location>
        <begin position="20"/>
        <end position="268"/>
    </location>
</feature>
<feature type="signal peptide" evidence="2">
    <location>
        <begin position="1"/>
        <end position="19"/>
    </location>
</feature>
<dbReference type="InParanoid" id="G3P5K6"/>
<feature type="region of interest" description="Disordered" evidence="1">
    <location>
        <begin position="190"/>
        <end position="268"/>
    </location>
</feature>
<dbReference type="SMART" id="SM00409">
    <property type="entry name" value="IG"/>
    <property type="match status" value="2"/>
</dbReference>
<feature type="domain" description="Ig-like" evidence="3">
    <location>
        <begin position="1"/>
        <end position="109"/>
    </location>
</feature>
<dbReference type="AlphaFoldDB" id="G3P5K6"/>
<feature type="compositionally biased region" description="Basic residues" evidence="1">
    <location>
        <begin position="251"/>
        <end position="260"/>
    </location>
</feature>
<reference evidence="4" key="2">
    <citation type="submission" date="2024-04" db="UniProtKB">
        <authorList>
            <consortium name="Ensembl"/>
        </authorList>
    </citation>
    <scope>IDENTIFICATION</scope>
</reference>
<dbReference type="InterPro" id="IPR036179">
    <property type="entry name" value="Ig-like_dom_sf"/>
</dbReference>
<accession>G3P5K6</accession>
<reference evidence="4" key="1">
    <citation type="submission" date="2006-01" db="EMBL/GenBank/DDBJ databases">
        <authorList>
            <person name="Lindblad-Toh K."/>
            <person name="Mauceli E."/>
            <person name="Grabherr M."/>
            <person name="Chang J.L."/>
            <person name="Lander E.S."/>
        </authorList>
    </citation>
    <scope>NUCLEOTIDE SEQUENCE [LARGE SCALE GENOMIC DNA]</scope>
</reference>
<dbReference type="SMART" id="SM00408">
    <property type="entry name" value="IGc2"/>
    <property type="match status" value="2"/>
</dbReference>
<sequence>RRRTDVGLSAFVLLCHVAAVIPLIVEEKASATLRCPHPVEEKVTWSRELGGSKVDILTPGGDRDIKHVEDPHKRYSSQADKSLHIYKVTTSDSGRYFCNREDAVELTVIPAGAAVREAEEGTRVTLTCPPDGGSPARRWSTTHTGAITDQKGFHVSPADQTLTITSVEMNNSGLYSCDGKPVVYLHVTKETTTTSTSRRPETRTSAASTPGGHTGRTRDTKHNFTRLLFPGGFKTTTSAAKTSLTTDTSTTKRRRHKKNKTTTTSTSR</sequence>
<evidence type="ECO:0000259" key="3">
    <source>
        <dbReference type="PROSITE" id="PS50835"/>
    </source>
</evidence>
<dbReference type="InterPro" id="IPR003599">
    <property type="entry name" value="Ig_sub"/>
</dbReference>
<organism evidence="4">
    <name type="scientific">Gasterosteus aculeatus</name>
    <name type="common">Three-spined stickleback</name>
    <dbReference type="NCBI Taxonomy" id="69293"/>
    <lineage>
        <taxon>Eukaryota</taxon>
        <taxon>Metazoa</taxon>
        <taxon>Chordata</taxon>
        <taxon>Craniata</taxon>
        <taxon>Vertebrata</taxon>
        <taxon>Euteleostomi</taxon>
        <taxon>Actinopterygii</taxon>
        <taxon>Neopterygii</taxon>
        <taxon>Teleostei</taxon>
        <taxon>Neoteleostei</taxon>
        <taxon>Acanthomorphata</taxon>
        <taxon>Eupercaria</taxon>
        <taxon>Perciformes</taxon>
        <taxon>Cottioidei</taxon>
        <taxon>Gasterosteales</taxon>
        <taxon>Gasterosteidae</taxon>
        <taxon>Gasterosteus</taxon>
    </lineage>
</organism>
<evidence type="ECO:0000256" key="1">
    <source>
        <dbReference type="SAM" id="MobiDB-lite"/>
    </source>
</evidence>
<keyword evidence="2" id="KW-0732">Signal</keyword>
<name>G3P5K6_GASAC</name>
<protein>
    <recommendedName>
        <fullName evidence="3">Ig-like domain-containing protein</fullName>
    </recommendedName>
</protein>
<dbReference type="Pfam" id="PF07686">
    <property type="entry name" value="V-set"/>
    <property type="match status" value="1"/>
</dbReference>
<dbReference type="Gene3D" id="2.60.40.10">
    <property type="entry name" value="Immunoglobulins"/>
    <property type="match status" value="2"/>
</dbReference>
<dbReference type="Bgee" id="ENSGACG00000009762">
    <property type="expression patterns" value="Expressed in intestinal epithelial cell and 3 other cell types or tissues"/>
</dbReference>
<proteinExistence type="predicted"/>
<dbReference type="PROSITE" id="PS50835">
    <property type="entry name" value="IG_LIKE"/>
    <property type="match status" value="2"/>
</dbReference>
<feature type="compositionally biased region" description="Low complexity" evidence="1">
    <location>
        <begin position="190"/>
        <end position="209"/>
    </location>
</feature>
<dbReference type="InterPro" id="IPR003598">
    <property type="entry name" value="Ig_sub2"/>
</dbReference>
<dbReference type="PANTHER" id="PTHR11422">
    <property type="entry name" value="T-CELL SURFACE GLYCOPROTEIN CD4"/>
    <property type="match status" value="1"/>
</dbReference>
<evidence type="ECO:0000313" key="4">
    <source>
        <dbReference type="Ensembl" id="ENSGACP00000012879.1"/>
    </source>
</evidence>
<dbReference type="Ensembl" id="ENSGACT00000012903.1">
    <property type="protein sequence ID" value="ENSGACP00000012879.1"/>
    <property type="gene ID" value="ENSGACG00000009762.1"/>
</dbReference>
<dbReference type="InterPro" id="IPR013106">
    <property type="entry name" value="Ig_V-set"/>
</dbReference>
<dbReference type="InterPro" id="IPR013783">
    <property type="entry name" value="Ig-like_fold"/>
</dbReference>
<dbReference type="SUPFAM" id="SSF48726">
    <property type="entry name" value="Immunoglobulin"/>
    <property type="match status" value="2"/>
</dbReference>
<dbReference type="PANTHER" id="PTHR11422:SF10">
    <property type="entry name" value="IG-LIKE DOMAIN-CONTAINING PROTEIN"/>
    <property type="match status" value="1"/>
</dbReference>
<dbReference type="InterPro" id="IPR007110">
    <property type="entry name" value="Ig-like_dom"/>
</dbReference>
<feature type="compositionally biased region" description="Low complexity" evidence="1">
    <location>
        <begin position="234"/>
        <end position="249"/>
    </location>
</feature>